<proteinExistence type="predicted"/>
<dbReference type="AlphaFoldDB" id="A0AAV6FNT6"/>
<keyword evidence="3" id="KW-1185">Reference proteome</keyword>
<evidence type="ECO:0000313" key="3">
    <source>
        <dbReference type="Proteomes" id="UP000823561"/>
    </source>
</evidence>
<protein>
    <submittedName>
        <fullName evidence="2">Uncharacterized protein</fullName>
    </submittedName>
</protein>
<evidence type="ECO:0000256" key="1">
    <source>
        <dbReference type="SAM" id="MobiDB-lite"/>
    </source>
</evidence>
<name>A0AAV6FNT6_9TELE</name>
<reference evidence="2" key="1">
    <citation type="submission" date="2020-10" db="EMBL/GenBank/DDBJ databases">
        <title>Chromosome-scale genome assembly of the Allis shad, Alosa alosa.</title>
        <authorList>
            <person name="Margot Z."/>
            <person name="Christophe K."/>
            <person name="Cabau C."/>
            <person name="Louis A."/>
            <person name="Berthelot C."/>
            <person name="Parey E."/>
            <person name="Roest Crollius H."/>
            <person name="Montfort J."/>
            <person name="Robinson-Rechavi M."/>
            <person name="Bucao C."/>
            <person name="Bouchez O."/>
            <person name="Gislard M."/>
            <person name="Lluch J."/>
            <person name="Milhes M."/>
            <person name="Lampietro C."/>
            <person name="Lopez Roques C."/>
            <person name="Donnadieu C."/>
            <person name="Braasch I."/>
            <person name="Desvignes T."/>
            <person name="Postlethwait J."/>
            <person name="Bobe J."/>
            <person name="Guiguen Y."/>
        </authorList>
    </citation>
    <scope>NUCLEOTIDE SEQUENCE</scope>
    <source>
        <strain evidence="2">M-15738</strain>
        <tissue evidence="2">Blood</tissue>
    </source>
</reference>
<dbReference type="Proteomes" id="UP000823561">
    <property type="component" value="Chromosome 22"/>
</dbReference>
<dbReference type="EMBL" id="JADWDJ010000022">
    <property type="protein sequence ID" value="KAG5263181.1"/>
    <property type="molecule type" value="Genomic_DNA"/>
</dbReference>
<feature type="region of interest" description="Disordered" evidence="1">
    <location>
        <begin position="1"/>
        <end position="24"/>
    </location>
</feature>
<sequence>MVQAQIGAGDFNPQSSEPPELPSIAAPNEFTPVYSSLQEALFTSADFRPVVPKLRTATSFWVAPQNTSVEYSIRPAWEYDIVKL</sequence>
<accession>A0AAV6FNT6</accession>
<evidence type="ECO:0000313" key="2">
    <source>
        <dbReference type="EMBL" id="KAG5263181.1"/>
    </source>
</evidence>
<organism evidence="2 3">
    <name type="scientific">Alosa alosa</name>
    <name type="common">allis shad</name>
    <dbReference type="NCBI Taxonomy" id="278164"/>
    <lineage>
        <taxon>Eukaryota</taxon>
        <taxon>Metazoa</taxon>
        <taxon>Chordata</taxon>
        <taxon>Craniata</taxon>
        <taxon>Vertebrata</taxon>
        <taxon>Euteleostomi</taxon>
        <taxon>Actinopterygii</taxon>
        <taxon>Neopterygii</taxon>
        <taxon>Teleostei</taxon>
        <taxon>Clupei</taxon>
        <taxon>Clupeiformes</taxon>
        <taxon>Clupeoidei</taxon>
        <taxon>Clupeidae</taxon>
        <taxon>Alosa</taxon>
    </lineage>
</organism>
<gene>
    <name evidence="2" type="ORF">AALO_G00283490</name>
</gene>
<comment type="caution">
    <text evidence="2">The sequence shown here is derived from an EMBL/GenBank/DDBJ whole genome shotgun (WGS) entry which is preliminary data.</text>
</comment>